<dbReference type="SMART" id="SM00408">
    <property type="entry name" value="IGc2"/>
    <property type="match status" value="2"/>
</dbReference>
<dbReference type="InterPro" id="IPR013783">
    <property type="entry name" value="Ig-like_fold"/>
</dbReference>
<keyword evidence="3" id="KW-1015">Disulfide bond</keyword>
<feature type="transmembrane region" description="Helical" evidence="6">
    <location>
        <begin position="528"/>
        <end position="549"/>
    </location>
</feature>
<dbReference type="PROSITE" id="PS50835">
    <property type="entry name" value="IG_LIKE"/>
    <property type="match status" value="2"/>
</dbReference>
<dbReference type="InterPro" id="IPR036116">
    <property type="entry name" value="FN3_sf"/>
</dbReference>
<dbReference type="InterPro" id="IPR003598">
    <property type="entry name" value="Ig_sub2"/>
</dbReference>
<evidence type="ECO:0000256" key="5">
    <source>
        <dbReference type="ARBA" id="ARBA00023319"/>
    </source>
</evidence>
<dbReference type="PANTHER" id="PTHR11640">
    <property type="entry name" value="NEPHRIN"/>
    <property type="match status" value="1"/>
</dbReference>
<evidence type="ECO:0000313" key="10">
    <source>
        <dbReference type="Proteomes" id="UP000828390"/>
    </source>
</evidence>
<gene>
    <name evidence="9" type="ORF">DPMN_142492</name>
</gene>
<reference evidence="9" key="1">
    <citation type="journal article" date="2019" name="bioRxiv">
        <title>The Genome of the Zebra Mussel, Dreissena polymorpha: A Resource for Invasive Species Research.</title>
        <authorList>
            <person name="McCartney M.A."/>
            <person name="Auch B."/>
            <person name="Kono T."/>
            <person name="Mallez S."/>
            <person name="Zhang Y."/>
            <person name="Obille A."/>
            <person name="Becker A."/>
            <person name="Abrahante J.E."/>
            <person name="Garbe J."/>
            <person name="Badalamenti J.P."/>
            <person name="Herman A."/>
            <person name="Mangelson H."/>
            <person name="Liachko I."/>
            <person name="Sullivan S."/>
            <person name="Sone E.D."/>
            <person name="Koren S."/>
            <person name="Silverstein K.A.T."/>
            <person name="Beckman K.B."/>
            <person name="Gohl D.M."/>
        </authorList>
    </citation>
    <scope>NUCLEOTIDE SEQUENCE</scope>
    <source>
        <strain evidence="9">Duluth1</strain>
        <tissue evidence="9">Whole animal</tissue>
    </source>
</reference>
<dbReference type="InterPro" id="IPR036179">
    <property type="entry name" value="Ig-like_dom_sf"/>
</dbReference>
<evidence type="ECO:0000259" key="8">
    <source>
        <dbReference type="PROSITE" id="PS50853"/>
    </source>
</evidence>
<dbReference type="SMART" id="SM00060">
    <property type="entry name" value="FN3"/>
    <property type="match status" value="1"/>
</dbReference>
<evidence type="ECO:0000313" key="9">
    <source>
        <dbReference type="EMBL" id="KAH3814016.1"/>
    </source>
</evidence>
<keyword evidence="10" id="KW-1185">Reference proteome</keyword>
<evidence type="ECO:0000256" key="1">
    <source>
        <dbReference type="ARBA" id="ARBA00004479"/>
    </source>
</evidence>
<feature type="domain" description="Fibronectin type-III" evidence="8">
    <location>
        <begin position="426"/>
        <end position="519"/>
    </location>
</feature>
<dbReference type="EMBL" id="JAIWYP010000006">
    <property type="protein sequence ID" value="KAH3814016.1"/>
    <property type="molecule type" value="Genomic_DNA"/>
</dbReference>
<dbReference type="PANTHER" id="PTHR11640:SF31">
    <property type="entry name" value="IRREGULAR CHIASM C-ROUGHEST PROTEIN-RELATED"/>
    <property type="match status" value="1"/>
</dbReference>
<dbReference type="PROSITE" id="PS50853">
    <property type="entry name" value="FN3"/>
    <property type="match status" value="1"/>
</dbReference>
<keyword evidence="5" id="KW-0393">Immunoglobulin domain</keyword>
<evidence type="ECO:0000259" key="7">
    <source>
        <dbReference type="PROSITE" id="PS50835"/>
    </source>
</evidence>
<dbReference type="CDD" id="cd00096">
    <property type="entry name" value="Ig"/>
    <property type="match status" value="1"/>
</dbReference>
<dbReference type="GO" id="GO:0050839">
    <property type="term" value="F:cell adhesion molecule binding"/>
    <property type="evidence" value="ECO:0007669"/>
    <property type="project" value="TreeGrafter"/>
</dbReference>
<sequence>MQPTNQSPITQYSSTGTVVNILHPPSIPKCAIGNYSIAFSTIRAVKNEPLTVNCTSQSNPPPMSYTWTLPAGVKQYGQQLTIPQVVSSGNYTLDVNNAMNATFEPHVIAGHANIILTHHVLYPVSIRSIANTTVLLNQALSVMCPYTPGNPLETSFTWIHVTTSREVGRGQNLALPNMHISDEGLYKCKVNNTMTPTGCCAQQAYDETMFYVDIQYAANIRRFYATGFENAPHFTVNESQTVILHCDSEGDPLASMLLINNTRGEQNVLIEKYSNTISVSIPNARCEYDMGAYQCRANNTHNKEQPVREIEIKIRCSPRPSPFMPPVPMVWTKSNSSVILTYTIVAYPPPSASDAFVWRKQVNDKWLAINDTSRLHSHISDNRLQTNLSIFNVQEDDFATYMIKVNNDVGATEHTFVIQAKEKPAMPKQFSVVEELVTDRSVTVEWIPGFNGGEYQLFVIEYKQQTIEYWLYKNVSELISRISIDGLESGTSYQFKMYAENSIGSSGETDVITFLTRAKTDHEANPSVGAAVGGAVGGTLVIVILVVLWKCRNKFKRNPDAGAHYDDLFKGQTNVSAPNTSSEYAEYKVESHHINQYETLAETSFHQYSVISSGDTEGISVLNRESEVPDNDCAVGREDRFYVNLV</sequence>
<dbReference type="InterPro" id="IPR003599">
    <property type="entry name" value="Ig_sub"/>
</dbReference>
<dbReference type="CDD" id="cd00063">
    <property type="entry name" value="FN3"/>
    <property type="match status" value="1"/>
</dbReference>
<accession>A0A9D4GEJ3</accession>
<dbReference type="Gene3D" id="2.60.40.10">
    <property type="entry name" value="Immunoglobulins"/>
    <property type="match status" value="5"/>
</dbReference>
<feature type="domain" description="Ig-like" evidence="7">
    <location>
        <begin position="123"/>
        <end position="192"/>
    </location>
</feature>
<organism evidence="9 10">
    <name type="scientific">Dreissena polymorpha</name>
    <name type="common">Zebra mussel</name>
    <name type="synonym">Mytilus polymorpha</name>
    <dbReference type="NCBI Taxonomy" id="45954"/>
    <lineage>
        <taxon>Eukaryota</taxon>
        <taxon>Metazoa</taxon>
        <taxon>Spiralia</taxon>
        <taxon>Lophotrochozoa</taxon>
        <taxon>Mollusca</taxon>
        <taxon>Bivalvia</taxon>
        <taxon>Autobranchia</taxon>
        <taxon>Heteroconchia</taxon>
        <taxon>Euheterodonta</taxon>
        <taxon>Imparidentia</taxon>
        <taxon>Neoheterodontei</taxon>
        <taxon>Myida</taxon>
        <taxon>Dreissenoidea</taxon>
        <taxon>Dreissenidae</taxon>
        <taxon>Dreissena</taxon>
    </lineage>
</organism>
<dbReference type="InterPro" id="IPR003961">
    <property type="entry name" value="FN3_dom"/>
</dbReference>
<dbReference type="SMART" id="SM00409">
    <property type="entry name" value="IG"/>
    <property type="match status" value="4"/>
</dbReference>
<evidence type="ECO:0000256" key="4">
    <source>
        <dbReference type="ARBA" id="ARBA00023180"/>
    </source>
</evidence>
<evidence type="ECO:0000256" key="6">
    <source>
        <dbReference type="SAM" id="Phobius"/>
    </source>
</evidence>
<evidence type="ECO:0000256" key="2">
    <source>
        <dbReference type="ARBA" id="ARBA00023136"/>
    </source>
</evidence>
<dbReference type="OrthoDB" id="5970915at2759"/>
<dbReference type="GO" id="GO:0098609">
    <property type="term" value="P:cell-cell adhesion"/>
    <property type="evidence" value="ECO:0007669"/>
    <property type="project" value="TreeGrafter"/>
</dbReference>
<keyword evidence="4" id="KW-0325">Glycoprotein</keyword>
<dbReference type="AlphaFoldDB" id="A0A9D4GEJ3"/>
<feature type="domain" description="Ig-like" evidence="7">
    <location>
        <begin position="25"/>
        <end position="104"/>
    </location>
</feature>
<dbReference type="GO" id="GO:0005886">
    <property type="term" value="C:plasma membrane"/>
    <property type="evidence" value="ECO:0007669"/>
    <property type="project" value="TreeGrafter"/>
</dbReference>
<dbReference type="GO" id="GO:0005911">
    <property type="term" value="C:cell-cell junction"/>
    <property type="evidence" value="ECO:0007669"/>
    <property type="project" value="TreeGrafter"/>
</dbReference>
<protein>
    <submittedName>
        <fullName evidence="9">Uncharacterized protein</fullName>
    </submittedName>
</protein>
<dbReference type="InterPro" id="IPR051275">
    <property type="entry name" value="Cell_adhesion_signaling"/>
</dbReference>
<evidence type="ECO:0000256" key="3">
    <source>
        <dbReference type="ARBA" id="ARBA00023157"/>
    </source>
</evidence>
<name>A0A9D4GEJ3_DREPO</name>
<dbReference type="Proteomes" id="UP000828390">
    <property type="component" value="Unassembled WGS sequence"/>
</dbReference>
<comment type="caution">
    <text evidence="9">The sequence shown here is derived from an EMBL/GenBank/DDBJ whole genome shotgun (WGS) entry which is preliminary data.</text>
</comment>
<comment type="subcellular location">
    <subcellularLocation>
        <location evidence="1">Membrane</location>
        <topology evidence="1">Single-pass type I membrane protein</topology>
    </subcellularLocation>
</comment>
<reference evidence="9" key="2">
    <citation type="submission" date="2020-11" db="EMBL/GenBank/DDBJ databases">
        <authorList>
            <person name="McCartney M.A."/>
            <person name="Auch B."/>
            <person name="Kono T."/>
            <person name="Mallez S."/>
            <person name="Becker A."/>
            <person name="Gohl D.M."/>
            <person name="Silverstein K.A.T."/>
            <person name="Koren S."/>
            <person name="Bechman K.B."/>
            <person name="Herman A."/>
            <person name="Abrahante J.E."/>
            <person name="Garbe J."/>
        </authorList>
    </citation>
    <scope>NUCLEOTIDE SEQUENCE</scope>
    <source>
        <strain evidence="9">Duluth1</strain>
        <tissue evidence="9">Whole animal</tissue>
    </source>
</reference>
<dbReference type="InterPro" id="IPR007110">
    <property type="entry name" value="Ig-like_dom"/>
</dbReference>
<dbReference type="SUPFAM" id="SSF49265">
    <property type="entry name" value="Fibronectin type III"/>
    <property type="match status" value="1"/>
</dbReference>
<dbReference type="Pfam" id="PF00041">
    <property type="entry name" value="fn3"/>
    <property type="match status" value="1"/>
</dbReference>
<keyword evidence="6" id="KW-1133">Transmembrane helix</keyword>
<keyword evidence="2 6" id="KW-0472">Membrane</keyword>
<dbReference type="SUPFAM" id="SSF48726">
    <property type="entry name" value="Immunoglobulin"/>
    <property type="match status" value="2"/>
</dbReference>
<proteinExistence type="predicted"/>
<keyword evidence="6" id="KW-0812">Transmembrane</keyword>